<name>A0A5J5ASP3_9ASTE</name>
<organism evidence="1 2">
    <name type="scientific">Nyssa sinensis</name>
    <dbReference type="NCBI Taxonomy" id="561372"/>
    <lineage>
        <taxon>Eukaryota</taxon>
        <taxon>Viridiplantae</taxon>
        <taxon>Streptophyta</taxon>
        <taxon>Embryophyta</taxon>
        <taxon>Tracheophyta</taxon>
        <taxon>Spermatophyta</taxon>
        <taxon>Magnoliopsida</taxon>
        <taxon>eudicotyledons</taxon>
        <taxon>Gunneridae</taxon>
        <taxon>Pentapetalae</taxon>
        <taxon>asterids</taxon>
        <taxon>Cornales</taxon>
        <taxon>Nyssaceae</taxon>
        <taxon>Nyssa</taxon>
    </lineage>
</organism>
<dbReference type="EMBL" id="CM018042">
    <property type="protein sequence ID" value="KAA8532856.1"/>
    <property type="molecule type" value="Genomic_DNA"/>
</dbReference>
<evidence type="ECO:0000313" key="1">
    <source>
        <dbReference type="EMBL" id="KAA8532856.1"/>
    </source>
</evidence>
<evidence type="ECO:0000313" key="2">
    <source>
        <dbReference type="Proteomes" id="UP000325577"/>
    </source>
</evidence>
<dbReference type="Proteomes" id="UP000325577">
    <property type="component" value="Linkage Group LG19"/>
</dbReference>
<dbReference type="AlphaFoldDB" id="A0A5J5ASP3"/>
<keyword evidence="2" id="KW-1185">Reference proteome</keyword>
<reference evidence="1 2" key="1">
    <citation type="submission" date="2019-09" db="EMBL/GenBank/DDBJ databases">
        <title>A chromosome-level genome assembly of the Chinese tupelo Nyssa sinensis.</title>
        <authorList>
            <person name="Yang X."/>
            <person name="Kang M."/>
            <person name="Yang Y."/>
            <person name="Xiong H."/>
            <person name="Wang M."/>
            <person name="Zhang Z."/>
            <person name="Wang Z."/>
            <person name="Wu H."/>
            <person name="Ma T."/>
            <person name="Liu J."/>
            <person name="Xi Z."/>
        </authorList>
    </citation>
    <scope>NUCLEOTIDE SEQUENCE [LARGE SCALE GENOMIC DNA]</scope>
    <source>
        <strain evidence="1">J267</strain>
        <tissue evidence="1">Leaf</tissue>
    </source>
</reference>
<accession>A0A5J5ASP3</accession>
<sequence>MFHFLDLEIPVIPYWGFRNLNDEILSASPEGPCRVALRRIDTQQARDSGHLNGKRQGLVLLFGKLQAVSKSFARIIKGGEEYIS</sequence>
<gene>
    <name evidence="1" type="ORF">F0562_033027</name>
</gene>
<protein>
    <submittedName>
        <fullName evidence="1">Uncharacterized protein</fullName>
    </submittedName>
</protein>
<proteinExistence type="predicted"/>